<name>A0ACB9CVD8_CICIN</name>
<evidence type="ECO:0000313" key="2">
    <source>
        <dbReference type="Proteomes" id="UP001055811"/>
    </source>
</evidence>
<keyword evidence="2" id="KW-1185">Reference proteome</keyword>
<dbReference type="EMBL" id="CM042013">
    <property type="protein sequence ID" value="KAI3738185.1"/>
    <property type="molecule type" value="Genomic_DNA"/>
</dbReference>
<accession>A0ACB9CVD8</accession>
<sequence>MSCPKLGVSTTFDQSGLIPSPEVVEQLLKRFINAGMLVLQMCSSKDEMFSSNSARSHQPSDGISKVVFRGQVTNEEVESLNKSGQRVVVQEKSKEQDLPIENVVTVQDQNQCTNTGFMCLENKNKRLLLKELKYLWKNEDSSLPWYEGEYSSSNTLLITDPVKALGNPPNTAIFPEKYDAENNDDEYLGLDGELRAFLVGLAEAKDVQSYLEDHPFGKPAISSSHSDWGYYSEIIYSCVEEDEFCAQELGLLFQSNDFFWHELI</sequence>
<gene>
    <name evidence="1" type="ORF">L2E82_28205</name>
</gene>
<dbReference type="Proteomes" id="UP001055811">
    <property type="component" value="Linkage Group LG05"/>
</dbReference>
<organism evidence="1 2">
    <name type="scientific">Cichorium intybus</name>
    <name type="common">Chicory</name>
    <dbReference type="NCBI Taxonomy" id="13427"/>
    <lineage>
        <taxon>Eukaryota</taxon>
        <taxon>Viridiplantae</taxon>
        <taxon>Streptophyta</taxon>
        <taxon>Embryophyta</taxon>
        <taxon>Tracheophyta</taxon>
        <taxon>Spermatophyta</taxon>
        <taxon>Magnoliopsida</taxon>
        <taxon>eudicotyledons</taxon>
        <taxon>Gunneridae</taxon>
        <taxon>Pentapetalae</taxon>
        <taxon>asterids</taxon>
        <taxon>campanulids</taxon>
        <taxon>Asterales</taxon>
        <taxon>Asteraceae</taxon>
        <taxon>Cichorioideae</taxon>
        <taxon>Cichorieae</taxon>
        <taxon>Cichoriinae</taxon>
        <taxon>Cichorium</taxon>
    </lineage>
</organism>
<protein>
    <submittedName>
        <fullName evidence="1">Uncharacterized protein</fullName>
    </submittedName>
</protein>
<comment type="caution">
    <text evidence="1">The sequence shown here is derived from an EMBL/GenBank/DDBJ whole genome shotgun (WGS) entry which is preliminary data.</text>
</comment>
<proteinExistence type="predicted"/>
<reference evidence="1 2" key="2">
    <citation type="journal article" date="2022" name="Mol. Ecol. Resour.">
        <title>The genomes of chicory, endive, great burdock and yacon provide insights into Asteraceae paleo-polyploidization history and plant inulin production.</title>
        <authorList>
            <person name="Fan W."/>
            <person name="Wang S."/>
            <person name="Wang H."/>
            <person name="Wang A."/>
            <person name="Jiang F."/>
            <person name="Liu H."/>
            <person name="Zhao H."/>
            <person name="Xu D."/>
            <person name="Zhang Y."/>
        </authorList>
    </citation>
    <scope>NUCLEOTIDE SEQUENCE [LARGE SCALE GENOMIC DNA]</scope>
    <source>
        <strain evidence="2">cv. Punajuju</strain>
        <tissue evidence="1">Leaves</tissue>
    </source>
</reference>
<reference evidence="2" key="1">
    <citation type="journal article" date="2022" name="Mol. Ecol. Resour.">
        <title>The genomes of chicory, endive, great burdock and yacon provide insights into Asteraceae palaeo-polyploidization history and plant inulin production.</title>
        <authorList>
            <person name="Fan W."/>
            <person name="Wang S."/>
            <person name="Wang H."/>
            <person name="Wang A."/>
            <person name="Jiang F."/>
            <person name="Liu H."/>
            <person name="Zhao H."/>
            <person name="Xu D."/>
            <person name="Zhang Y."/>
        </authorList>
    </citation>
    <scope>NUCLEOTIDE SEQUENCE [LARGE SCALE GENOMIC DNA]</scope>
    <source>
        <strain evidence="2">cv. Punajuju</strain>
    </source>
</reference>
<evidence type="ECO:0000313" key="1">
    <source>
        <dbReference type="EMBL" id="KAI3738185.1"/>
    </source>
</evidence>